<dbReference type="SUPFAM" id="SSF142433">
    <property type="entry name" value="CinA-like"/>
    <property type="match status" value="1"/>
</dbReference>
<dbReference type="GeneID" id="83608186"/>
<feature type="domain" description="CinA C-terminal" evidence="1">
    <location>
        <begin position="14"/>
        <end position="165"/>
    </location>
</feature>
<evidence type="ECO:0000259" key="1">
    <source>
        <dbReference type="Pfam" id="PF02464"/>
    </source>
</evidence>
<name>A0ABT5V5H8_9ACTO</name>
<dbReference type="Pfam" id="PF02464">
    <property type="entry name" value="CinA"/>
    <property type="match status" value="1"/>
</dbReference>
<dbReference type="Gene3D" id="3.90.950.20">
    <property type="entry name" value="CinA-like"/>
    <property type="match status" value="1"/>
</dbReference>
<dbReference type="Proteomes" id="UP001219297">
    <property type="component" value="Unassembled WGS sequence"/>
</dbReference>
<dbReference type="NCBIfam" id="TIGR00199">
    <property type="entry name" value="PncC_domain"/>
    <property type="match status" value="1"/>
</dbReference>
<keyword evidence="3" id="KW-1185">Reference proteome</keyword>
<protein>
    <submittedName>
        <fullName evidence="2">Nicotinamide-nucleotide amidohydrolase family protein</fullName>
    </submittedName>
</protein>
<dbReference type="InterPro" id="IPR008136">
    <property type="entry name" value="CinA_C"/>
</dbReference>
<dbReference type="EMBL" id="JARBHI010000007">
    <property type="protein sequence ID" value="MDE1656205.1"/>
    <property type="molecule type" value="Genomic_DNA"/>
</dbReference>
<dbReference type="RefSeq" id="WP_274778455.1">
    <property type="nucleotide sequence ID" value="NZ_CAMXYX010000008.1"/>
</dbReference>
<evidence type="ECO:0000313" key="3">
    <source>
        <dbReference type="Proteomes" id="UP001219297"/>
    </source>
</evidence>
<evidence type="ECO:0000313" key="2">
    <source>
        <dbReference type="EMBL" id="MDE1656205.1"/>
    </source>
</evidence>
<accession>A0ABT5V5H8</accession>
<reference evidence="2 3" key="1">
    <citation type="submission" date="2023-02" db="EMBL/GenBank/DDBJ databases">
        <title>Defining the Infant Male Urobiome and Moving Towards Mechanisms in Urobiome Research.</title>
        <authorList>
            <person name="Reasoner S."/>
            <person name="Flores V."/>
            <person name="Van Horn G."/>
            <person name="Morales G."/>
            <person name="Peard L."/>
            <person name="Abelson B."/>
            <person name="Manuel C."/>
            <person name="Lee J."/>
            <person name="Baker B."/>
            <person name="Williams T."/>
            <person name="Schmitz J."/>
            <person name="Clayton D."/>
            <person name="Hadjifrangiskou M."/>
        </authorList>
    </citation>
    <scope>NUCLEOTIDE SEQUENCE [LARGE SCALE GENOMIC DNA]</scope>
    <source>
        <strain evidence="2 3">AS1053</strain>
    </source>
</reference>
<dbReference type="InterPro" id="IPR036653">
    <property type="entry name" value="CinA-like_C"/>
</dbReference>
<gene>
    <name evidence="2" type="ORF">PWJ81_03885</name>
</gene>
<sequence>MTTPQSGEAPYLATLTESCVADLREHGLSLACAESLTGGLLTAQFVTVPGVSAVLRGGVVSYATDLKASILGVSSERLRTHGPVDRDVALQMARGVCDVTGADIGMATTGVAGPGPHDGHPAGTVWIAVSARGGAQMARELHLAGGRSDVRSGAVRGAVELLAAFLNDGAPGPRANLAVS</sequence>
<comment type="caution">
    <text evidence="2">The sequence shown here is derived from an EMBL/GenBank/DDBJ whole genome shotgun (WGS) entry which is preliminary data.</text>
</comment>
<organism evidence="2 3">
    <name type="scientific">Actinotignum sanguinis</name>
    <dbReference type="NCBI Taxonomy" id="1445614"/>
    <lineage>
        <taxon>Bacteria</taxon>
        <taxon>Bacillati</taxon>
        <taxon>Actinomycetota</taxon>
        <taxon>Actinomycetes</taxon>
        <taxon>Actinomycetales</taxon>
        <taxon>Actinomycetaceae</taxon>
        <taxon>Actinotignum</taxon>
    </lineage>
</organism>
<proteinExistence type="predicted"/>